<evidence type="ECO:0000313" key="2">
    <source>
        <dbReference type="Proteomes" id="UP001163324"/>
    </source>
</evidence>
<dbReference type="Proteomes" id="UP001163324">
    <property type="component" value="Chromosome 5"/>
</dbReference>
<organism evidence="1 2">
    <name type="scientific">Trichothecium roseum</name>
    <dbReference type="NCBI Taxonomy" id="47278"/>
    <lineage>
        <taxon>Eukaryota</taxon>
        <taxon>Fungi</taxon>
        <taxon>Dikarya</taxon>
        <taxon>Ascomycota</taxon>
        <taxon>Pezizomycotina</taxon>
        <taxon>Sordariomycetes</taxon>
        <taxon>Hypocreomycetidae</taxon>
        <taxon>Hypocreales</taxon>
        <taxon>Hypocreales incertae sedis</taxon>
        <taxon>Trichothecium</taxon>
    </lineage>
</organism>
<accession>A0ACC0V024</accession>
<name>A0ACC0V024_9HYPO</name>
<protein>
    <submittedName>
        <fullName evidence="1">Uncharacterized protein</fullName>
    </submittedName>
</protein>
<proteinExistence type="predicted"/>
<comment type="caution">
    <text evidence="1">The sequence shown here is derived from an EMBL/GenBank/DDBJ whole genome shotgun (WGS) entry which is preliminary data.</text>
</comment>
<sequence>MSPRRSTGGAEGTESMANSLLRRIRNMWQFANLCQWIYLFGKAVKIDESIDVEDVEAECLKPDSPLLAEIALSLLKNISPHRGLTHDIFDDQARKQYLIKAQDRNPFGDGENLHSFRDFDVFTKIRVLQQLTQWCMIHPEKLREKMEEQRDAEQTSWRIEPYGWDSDDRIYFVLDDNRIYRMTEAPPPLVQTKSKKRRPSRAGRRTSKRQRTDGGSVNKSDTEEIEREGDEAEAEEDGLGGATWECLAVTLDEVKEVIEGFRKTRDNNEKILRKQLETHLLPILEKEDESRKRKALQRERELLSLAKMANAKRSSRIANKVEQHKQEEKEKEDIQRQREEQSAQRREEQSRLKRERERDFRMASRGQRLKERQERRVRHEQELASLSEDSRSADNGSVRVSERKLLLEIERNKQALRELDEETEDWIFDCICGMYGQVDDGTHSVACEKCNVWQHSRCLGITEKDADAPEFQFVCSSCSRREEEARERPRPTIKFKFNRSASPLAEKPATKGPSDGQLSEDPPSANIQSTAVSDLSRPAVHPKDHQRTTMPGAQPTPILESQVAAMPSGCAALLPEKGSLGGSMASAHANHPDQGKNNLVSSPWAAQTPIGLSREPNRQNSPQALLMTTPSFNSDTSHTSNGNLPSQAGISPLKQSPRSSFSQLSSTKLNGNATVIPPGATLSPLPQEPILTPPVKQPSSDAGRSSPVHY</sequence>
<gene>
    <name evidence="1" type="ORF">N3K66_006022</name>
</gene>
<keyword evidence="2" id="KW-1185">Reference proteome</keyword>
<dbReference type="EMBL" id="CM047944">
    <property type="protein sequence ID" value="KAI9899561.1"/>
    <property type="molecule type" value="Genomic_DNA"/>
</dbReference>
<evidence type="ECO:0000313" key="1">
    <source>
        <dbReference type="EMBL" id="KAI9899561.1"/>
    </source>
</evidence>
<reference evidence="1" key="1">
    <citation type="submission" date="2022-10" db="EMBL/GenBank/DDBJ databases">
        <title>Complete Genome of Trichothecium roseum strain YXFP-22015, a Plant Pathogen Isolated from Citrus.</title>
        <authorList>
            <person name="Wang Y."/>
            <person name="Zhu L."/>
        </authorList>
    </citation>
    <scope>NUCLEOTIDE SEQUENCE</scope>
    <source>
        <strain evidence="1">YXFP-22015</strain>
    </source>
</reference>